<dbReference type="Gene3D" id="3.40.50.720">
    <property type="entry name" value="NAD(P)-binding Rossmann-like Domain"/>
    <property type="match status" value="1"/>
</dbReference>
<evidence type="ECO:0000313" key="2">
    <source>
        <dbReference type="EMBL" id="GLK66676.1"/>
    </source>
</evidence>
<reference evidence="2" key="1">
    <citation type="journal article" date="2014" name="Int. J. Syst. Evol. Microbiol.">
        <title>Complete genome sequence of Corynebacterium casei LMG S-19264T (=DSM 44701T), isolated from a smear-ripened cheese.</title>
        <authorList>
            <consortium name="US DOE Joint Genome Institute (JGI-PGF)"/>
            <person name="Walter F."/>
            <person name="Albersmeier A."/>
            <person name="Kalinowski J."/>
            <person name="Ruckert C."/>
        </authorList>
    </citation>
    <scope>NUCLEOTIDE SEQUENCE</scope>
    <source>
        <strain evidence="2">VKM B-2347</strain>
    </source>
</reference>
<keyword evidence="3" id="KW-1185">Reference proteome</keyword>
<reference evidence="2" key="2">
    <citation type="submission" date="2023-01" db="EMBL/GenBank/DDBJ databases">
        <authorList>
            <person name="Sun Q."/>
            <person name="Evtushenko L."/>
        </authorList>
    </citation>
    <scope>NUCLEOTIDE SEQUENCE</scope>
    <source>
        <strain evidence="2">VKM B-2347</strain>
    </source>
</reference>
<dbReference type="InterPro" id="IPR052698">
    <property type="entry name" value="MoCofactor_Util/Proc"/>
</dbReference>
<organism evidence="2 3">
    <name type="scientific">Hansschlegelia plantiphila</name>
    <dbReference type="NCBI Taxonomy" id="374655"/>
    <lineage>
        <taxon>Bacteria</taxon>
        <taxon>Pseudomonadati</taxon>
        <taxon>Pseudomonadota</taxon>
        <taxon>Alphaproteobacteria</taxon>
        <taxon>Hyphomicrobiales</taxon>
        <taxon>Methylopilaceae</taxon>
        <taxon>Hansschlegelia</taxon>
    </lineage>
</organism>
<dbReference type="Proteomes" id="UP001143372">
    <property type="component" value="Unassembled WGS sequence"/>
</dbReference>
<dbReference type="RefSeq" id="WP_271166941.1">
    <property type="nucleotide sequence ID" value="NZ_BSFI01000002.1"/>
</dbReference>
<sequence length="228" mass="23836">MRLDLLSRLNAARAARQAATVVTDLRTGDQRLVLDPSADPLAQAIGRALVSGKSCMAKESSGEDVFLNVHLPSPRLVIVGAVHVSQTLAPIATSLGYEVTIVDPRTAFASPERFPDVDLRAEWLDLASPSVGLDAFTAFAALTHDPKIDDPALIAALAAGCFYVGALGSRKTHAARRERLIAAGVDEGALGRIRAPIGLPIGAASPAEIAVAIIAEITAALRRPGERL</sequence>
<dbReference type="EMBL" id="BSFI01000002">
    <property type="protein sequence ID" value="GLK66676.1"/>
    <property type="molecule type" value="Genomic_DNA"/>
</dbReference>
<name>A0A9W6IWY9_9HYPH</name>
<feature type="domain" description="XdhC Rossmann" evidence="1">
    <location>
        <begin position="76"/>
        <end position="217"/>
    </location>
</feature>
<evidence type="ECO:0000259" key="1">
    <source>
        <dbReference type="Pfam" id="PF13478"/>
    </source>
</evidence>
<dbReference type="PANTHER" id="PTHR30388:SF4">
    <property type="entry name" value="MOLYBDENUM COFACTOR INSERTION CHAPERONE PAOD"/>
    <property type="match status" value="1"/>
</dbReference>
<dbReference type="InterPro" id="IPR027051">
    <property type="entry name" value="XdhC_Rossmann_dom"/>
</dbReference>
<dbReference type="PANTHER" id="PTHR30388">
    <property type="entry name" value="ALDEHYDE OXIDOREDUCTASE MOLYBDENUM COFACTOR ASSEMBLY PROTEIN"/>
    <property type="match status" value="1"/>
</dbReference>
<evidence type="ECO:0000313" key="3">
    <source>
        <dbReference type="Proteomes" id="UP001143372"/>
    </source>
</evidence>
<proteinExistence type="predicted"/>
<gene>
    <name evidence="2" type="ORF">GCM10008179_03140</name>
</gene>
<protein>
    <recommendedName>
        <fullName evidence="1">XdhC Rossmann domain-containing protein</fullName>
    </recommendedName>
</protein>
<accession>A0A9W6IWY9</accession>
<comment type="caution">
    <text evidence="2">The sequence shown here is derived from an EMBL/GenBank/DDBJ whole genome shotgun (WGS) entry which is preliminary data.</text>
</comment>
<dbReference type="AlphaFoldDB" id="A0A9W6IWY9"/>
<dbReference type="Pfam" id="PF13478">
    <property type="entry name" value="XdhC_C"/>
    <property type="match status" value="1"/>
</dbReference>